<dbReference type="Proteomes" id="UP000826195">
    <property type="component" value="Unassembled WGS sequence"/>
</dbReference>
<feature type="region of interest" description="Disordered" evidence="8">
    <location>
        <begin position="241"/>
        <end position="280"/>
    </location>
</feature>
<dbReference type="Gene3D" id="1.20.920.10">
    <property type="entry name" value="Bromodomain-like"/>
    <property type="match status" value="2"/>
</dbReference>
<dbReference type="InterPro" id="IPR009067">
    <property type="entry name" value="TAF_II_230-bd"/>
</dbReference>
<proteinExistence type="predicted"/>
<dbReference type="EMBL" id="JAHXZJ010000374">
    <property type="protein sequence ID" value="KAH0560217.1"/>
    <property type="molecule type" value="Genomic_DNA"/>
</dbReference>
<accession>A0AAV7ITZ1</accession>
<feature type="region of interest" description="Disordered" evidence="8">
    <location>
        <begin position="1104"/>
        <end position="1126"/>
    </location>
</feature>
<name>A0AAV7ITZ1_COTGL</name>
<evidence type="ECO:0000256" key="4">
    <source>
        <dbReference type="ARBA" id="ARBA00023163"/>
    </source>
</evidence>
<gene>
    <name evidence="10" type="ORF">KQX54_002550</name>
</gene>
<comment type="caution">
    <text evidence="10">The sequence shown here is derived from an EMBL/GenBank/DDBJ whole genome shotgun (WGS) entry which is preliminary data.</text>
</comment>
<dbReference type="SUPFAM" id="SSF47370">
    <property type="entry name" value="Bromodomain"/>
    <property type="match status" value="2"/>
</dbReference>
<protein>
    <recommendedName>
        <fullName evidence="6">Transcription initiation factor TFIID subunit 1</fullName>
    </recommendedName>
</protein>
<keyword evidence="11" id="KW-1185">Reference proteome</keyword>
<evidence type="ECO:0000313" key="10">
    <source>
        <dbReference type="EMBL" id="KAH0560217.1"/>
    </source>
</evidence>
<evidence type="ECO:0000256" key="7">
    <source>
        <dbReference type="PROSITE-ProRule" id="PRU00035"/>
    </source>
</evidence>
<dbReference type="PANTHER" id="PTHR13900:SF0">
    <property type="entry name" value="TRANSCRIPTION INITIATION FACTOR TFIID SUBUNIT 1"/>
    <property type="match status" value="1"/>
</dbReference>
<keyword evidence="4" id="KW-0804">Transcription</keyword>
<evidence type="ECO:0000259" key="9">
    <source>
        <dbReference type="PROSITE" id="PS50014"/>
    </source>
</evidence>
<evidence type="ECO:0000256" key="2">
    <source>
        <dbReference type="ARBA" id="ARBA00023015"/>
    </source>
</evidence>
<feature type="domain" description="Bromo" evidence="9">
    <location>
        <begin position="1360"/>
        <end position="1430"/>
    </location>
</feature>
<feature type="compositionally biased region" description="Low complexity" evidence="8">
    <location>
        <begin position="1211"/>
        <end position="1221"/>
    </location>
</feature>
<keyword evidence="5" id="KW-0539">Nucleus</keyword>
<dbReference type="InterPro" id="IPR001487">
    <property type="entry name" value="Bromodomain"/>
</dbReference>
<dbReference type="GO" id="GO:0005669">
    <property type="term" value="C:transcription factor TFIID complex"/>
    <property type="evidence" value="ECO:0007669"/>
    <property type="project" value="InterPro"/>
</dbReference>
<reference evidence="10 11" key="1">
    <citation type="journal article" date="2021" name="J. Hered.">
        <title>A chromosome-level genome assembly of the parasitoid wasp, Cotesia glomerata (Hymenoptera: Braconidae).</title>
        <authorList>
            <person name="Pinto B.J."/>
            <person name="Weis J.J."/>
            <person name="Gamble T."/>
            <person name="Ode P.J."/>
            <person name="Paul R."/>
            <person name="Zaspel J.M."/>
        </authorList>
    </citation>
    <scope>NUCLEOTIDE SEQUENCE [LARGE SCALE GENOMIC DNA]</scope>
    <source>
        <strain evidence="10">CgM1</strain>
    </source>
</reference>
<sequence length="1736" mass="200906">MALLDKNANKAFNMTGLLFGNIDSDGQLEESFLDEDARRQLSSLSAFGFNTIFEDVISHEEIVGESPIYFEDDDIIIKEQVISDDSSLNSDYDAQSFTEVCEETSKSPPESFNKSAVKEEAIDIDKNQKTFEEHEDEEKEETSESLPESFQSAVEEEAIDTDAEEIYEENKEILVPLEDKEKNCPYFSMLSSKYKDVEVSELFPDFRHDKVLRFNRIFGPGKEKNLPNIWRNARKIKKSIEKSHKNQNESSDLNPEDNKSKSRGWVMNYGPDPEPDQCASDDELKLLAPIEVKKSLPAIEEKKKNVNSGPSAKDWRFGPAQFWYDMIKVPETGDGFDYGFKLAENQANCEEKDEEDISNDIDDDAFLMVSQLHWEDDIIWDPSEYKHKVKNGLNRKINSAGWIPSTVNRKAHNNLSYQSSLNAEENNFSLLPMENDDLVYGTWEDEVIWDAQNMTKIPEPKILTLDLNDDNIILKIPDDVDSKQSQDNNGTQRKAKTSLPYAKKSKTILSQQGILNFNDEEEEKIESKSSEISKDPFNISNDVYYAKIKTVTTFKLKRASGVIQHSTPVIQLRGPFIQTYMNPTKLRNFHRPPLRRYNHGPLAHPVHHQVYSLSKYIERKAAVREQERLASGGGDIFFMRTPEDLTGRDGGLILLEFTEEHPPLMNHVGMCSKITTYYKRKACKDIEPPKFKYGETLYAHTSPFLGSLMPGQSIQAIENNMYRAPIYEHKLSQTDFLIIRTRDKYFIREIDDIFTVGQQCPLHRVPAPNSKLAVKFSRDFLLVYIYRLFWKSNDTPRRIKMEDIKKAFPLYSESNIRKRLKLCAIFKRTGMYSNWWVIRSDFRLPSEEEIQSMVTPEQCCAYFSMKAGEQRLKDAGYGENIFLTNDDDDNFQLKIEDEVKVAPWNTTTAYIQAMEGKCILQLNGPADPTGCGEGFSYIRMSNKPVINKAEQEQVKKHLIGSEKDLRRLNLPDAKRLLKKFGVSDGIINKLNRWEMVDMVRTYSTAKAKAGEEDEYIYSRGNRFSVVEHQERYKEEAQRLFNLQNTLLASTEVLSTDEDESSGDNSDIEAMGKNIENILTNKTSTRQLSLKQEEQERLELKQMMMDESSEKNSKNNKNDNDDSQSKKRVLKIVRTFHDSQGNSFTRTEEIRNSAVIDLYLKLKNSNNKKVINDFLLPTVEQKEEQRKEKRRIQEQLRRIKKQQERASKNGFSNNQNNQLSSQLKKDSTAKCSTCGSLSHTNRCCPVYKNRRDNSLVQDTASYQKQVDNNIDHDLVKVNGTKLRFSTKLIKQIQAENNYEYDKSYTDKYTDDRINLKKRSRSSRDSIDYNESISYIKPAKRRQTDPVISMSLIFEKIIEELKRLPGVEPFLLPVHKKQAKDYYNIIKNPMDLQTIRENVRKYKYETREKFLDDMNLIVKNSSIYNGPIHILTVTAQRILQVCAQKLKEKDESLMRLEKAINPFMGDNAKSQLAFILETIMNNKLKSMAEARLFLSFKKFLKRNNIRSPMDLDMITRKISLKEYRSRYEFLQDVKLILENNILSGSPFVKESQLLVNICEESLGEYDEILTKIENDIVSKSPRQLEASNSFAIIPSPGNSNPSERGSVHCKSEENEFIDVEGDDENSLSLPDNVIMNTNQEFQFNYEENCNLIKLEGFSENLEVPEEKIDVYQDLECSDDDRTDFSEVPERHVLQDIPDNKINLLEELEISSEEEKKEEVKGEIYLDEMSRDIDSEIWF</sequence>
<evidence type="ECO:0000256" key="8">
    <source>
        <dbReference type="SAM" id="MobiDB-lite"/>
    </source>
</evidence>
<dbReference type="Pfam" id="PF12157">
    <property type="entry name" value="DUF3591"/>
    <property type="match status" value="1"/>
</dbReference>
<feature type="domain" description="Bromo" evidence="9">
    <location>
        <begin position="1503"/>
        <end position="1537"/>
    </location>
</feature>
<dbReference type="PRINTS" id="PR00503">
    <property type="entry name" value="BROMODOMAIN"/>
</dbReference>
<dbReference type="GO" id="GO:0051123">
    <property type="term" value="P:RNA polymerase II preinitiation complex assembly"/>
    <property type="evidence" value="ECO:0007669"/>
    <property type="project" value="TreeGrafter"/>
</dbReference>
<evidence type="ECO:0000256" key="3">
    <source>
        <dbReference type="ARBA" id="ARBA00023117"/>
    </source>
</evidence>
<dbReference type="GO" id="GO:0016251">
    <property type="term" value="F:RNA polymerase II general transcription initiation factor activity"/>
    <property type="evidence" value="ECO:0007669"/>
    <property type="project" value="InterPro"/>
</dbReference>
<feature type="region of interest" description="Disordered" evidence="8">
    <location>
        <begin position="478"/>
        <end position="499"/>
    </location>
</feature>
<dbReference type="InterPro" id="IPR022591">
    <property type="entry name" value="TAF1_HAT_dom"/>
</dbReference>
<dbReference type="Pfam" id="PF00439">
    <property type="entry name" value="Bromodomain"/>
    <property type="match status" value="2"/>
</dbReference>
<feature type="compositionally biased region" description="Basic and acidic residues" evidence="8">
    <location>
        <begin position="1107"/>
        <end position="1124"/>
    </location>
</feature>
<feature type="compositionally biased region" description="Acidic residues" evidence="8">
    <location>
        <begin position="133"/>
        <end position="143"/>
    </location>
</feature>
<dbReference type="PANTHER" id="PTHR13900">
    <property type="entry name" value="TRANSCRIPTION INITIATION FACTOR TFIID"/>
    <property type="match status" value="1"/>
</dbReference>
<evidence type="ECO:0000256" key="1">
    <source>
        <dbReference type="ARBA" id="ARBA00004123"/>
    </source>
</evidence>
<evidence type="ECO:0000256" key="6">
    <source>
        <dbReference type="ARBA" id="ARBA00040102"/>
    </source>
</evidence>
<evidence type="ECO:0000313" key="11">
    <source>
        <dbReference type="Proteomes" id="UP000826195"/>
    </source>
</evidence>
<dbReference type="CDD" id="cd05511">
    <property type="entry name" value="Bromo_TFIID"/>
    <property type="match status" value="1"/>
</dbReference>
<dbReference type="SUPFAM" id="SSF47055">
    <property type="entry name" value="TAF(II)230 TBP-binding fragment"/>
    <property type="match status" value="1"/>
</dbReference>
<dbReference type="GO" id="GO:0004402">
    <property type="term" value="F:histone acetyltransferase activity"/>
    <property type="evidence" value="ECO:0007669"/>
    <property type="project" value="InterPro"/>
</dbReference>
<feature type="region of interest" description="Disordered" evidence="8">
    <location>
        <begin position="1181"/>
        <end position="1224"/>
    </location>
</feature>
<feature type="region of interest" description="Disordered" evidence="8">
    <location>
        <begin position="123"/>
        <end position="152"/>
    </location>
</feature>
<dbReference type="SMART" id="SM00297">
    <property type="entry name" value="BROMO"/>
    <property type="match status" value="2"/>
</dbReference>
<dbReference type="CDD" id="cd04369">
    <property type="entry name" value="Bromodomain"/>
    <property type="match status" value="1"/>
</dbReference>
<keyword evidence="3 7" id="KW-0103">Bromodomain</keyword>
<organism evidence="10 11">
    <name type="scientific">Cotesia glomerata</name>
    <name type="common">Lepidopteran parasitic wasp</name>
    <name type="synonym">Apanteles glomeratus</name>
    <dbReference type="NCBI Taxonomy" id="32391"/>
    <lineage>
        <taxon>Eukaryota</taxon>
        <taxon>Metazoa</taxon>
        <taxon>Ecdysozoa</taxon>
        <taxon>Arthropoda</taxon>
        <taxon>Hexapoda</taxon>
        <taxon>Insecta</taxon>
        <taxon>Pterygota</taxon>
        <taxon>Neoptera</taxon>
        <taxon>Endopterygota</taxon>
        <taxon>Hymenoptera</taxon>
        <taxon>Apocrita</taxon>
        <taxon>Ichneumonoidea</taxon>
        <taxon>Braconidae</taxon>
        <taxon>Microgastrinae</taxon>
        <taxon>Cotesia</taxon>
    </lineage>
</organism>
<dbReference type="Gene3D" id="1.10.1100.10">
    <property type="entry name" value="TAFII-230 TBP-binding domain"/>
    <property type="match status" value="1"/>
</dbReference>
<dbReference type="InterPro" id="IPR036427">
    <property type="entry name" value="Bromodomain-like_sf"/>
</dbReference>
<evidence type="ECO:0000256" key="5">
    <source>
        <dbReference type="ARBA" id="ARBA00023242"/>
    </source>
</evidence>
<keyword evidence="2" id="KW-0805">Transcription regulation</keyword>
<feature type="compositionally biased region" description="Basic and acidic residues" evidence="8">
    <location>
        <begin position="1181"/>
        <end position="1206"/>
    </location>
</feature>
<feature type="compositionally biased region" description="Basic and acidic residues" evidence="8">
    <location>
        <begin position="123"/>
        <end position="132"/>
    </location>
</feature>
<comment type="subcellular location">
    <subcellularLocation>
        <location evidence="1">Nucleus</location>
    </subcellularLocation>
</comment>
<dbReference type="GO" id="GO:0017025">
    <property type="term" value="F:TBP-class protein binding"/>
    <property type="evidence" value="ECO:0007669"/>
    <property type="project" value="InterPro"/>
</dbReference>
<dbReference type="PROSITE" id="PS50014">
    <property type="entry name" value="BROMODOMAIN_2"/>
    <property type="match status" value="2"/>
</dbReference>
<dbReference type="Pfam" id="PF09247">
    <property type="entry name" value="TBP-binding"/>
    <property type="match status" value="1"/>
</dbReference>
<dbReference type="InterPro" id="IPR036741">
    <property type="entry name" value="TAFII-230_TBP-bd_sf"/>
</dbReference>
<dbReference type="InterPro" id="IPR040240">
    <property type="entry name" value="TAF1"/>
</dbReference>